<evidence type="ECO:0000256" key="2">
    <source>
        <dbReference type="ARBA" id="ARBA00022475"/>
    </source>
</evidence>
<evidence type="ECO:0000256" key="1">
    <source>
        <dbReference type="ARBA" id="ARBA00004651"/>
    </source>
</evidence>
<organism evidence="8 9">
    <name type="scientific">[Clostridium] fimetarium</name>
    <dbReference type="NCBI Taxonomy" id="99656"/>
    <lineage>
        <taxon>Bacteria</taxon>
        <taxon>Bacillati</taxon>
        <taxon>Bacillota</taxon>
        <taxon>Clostridia</taxon>
        <taxon>Lachnospirales</taxon>
        <taxon>Lachnospiraceae</taxon>
    </lineage>
</organism>
<keyword evidence="3 6" id="KW-0812">Transmembrane</keyword>
<keyword evidence="4 6" id="KW-1133">Transmembrane helix</keyword>
<keyword evidence="5 6" id="KW-0472">Membrane</keyword>
<dbReference type="InterPro" id="IPR027379">
    <property type="entry name" value="CLS_N"/>
</dbReference>
<name>A0A1I0R3X9_9FIRM</name>
<protein>
    <submittedName>
        <fullName evidence="8">Phospholipase_D-nuclease N-terminal</fullName>
    </submittedName>
</protein>
<accession>A0A1I0R3X9</accession>
<dbReference type="EMBL" id="FOJI01000011">
    <property type="protein sequence ID" value="SEW34667.1"/>
    <property type="molecule type" value="Genomic_DNA"/>
</dbReference>
<keyword evidence="2" id="KW-1003">Cell membrane</keyword>
<dbReference type="GO" id="GO:0005886">
    <property type="term" value="C:plasma membrane"/>
    <property type="evidence" value="ECO:0007669"/>
    <property type="project" value="UniProtKB-SubCell"/>
</dbReference>
<evidence type="ECO:0000256" key="4">
    <source>
        <dbReference type="ARBA" id="ARBA00022989"/>
    </source>
</evidence>
<dbReference type="AlphaFoldDB" id="A0A1I0R3X9"/>
<evidence type="ECO:0000256" key="6">
    <source>
        <dbReference type="SAM" id="Phobius"/>
    </source>
</evidence>
<keyword evidence="9" id="KW-1185">Reference proteome</keyword>
<dbReference type="STRING" id="99656.SAMN05421659_11198"/>
<feature type="domain" description="Cardiolipin synthase N-terminal" evidence="7">
    <location>
        <begin position="23"/>
        <end position="65"/>
    </location>
</feature>
<dbReference type="OrthoDB" id="3243324at2"/>
<reference evidence="8 9" key="1">
    <citation type="submission" date="2016-10" db="EMBL/GenBank/DDBJ databases">
        <authorList>
            <person name="de Groot N.N."/>
        </authorList>
    </citation>
    <scope>NUCLEOTIDE SEQUENCE [LARGE SCALE GENOMIC DNA]</scope>
    <source>
        <strain evidence="8 9">DSM 9179</strain>
    </source>
</reference>
<gene>
    <name evidence="8" type="ORF">SAMN05421659_11198</name>
</gene>
<evidence type="ECO:0000313" key="9">
    <source>
        <dbReference type="Proteomes" id="UP000199701"/>
    </source>
</evidence>
<evidence type="ECO:0000256" key="5">
    <source>
        <dbReference type="ARBA" id="ARBA00023136"/>
    </source>
</evidence>
<comment type="subcellular location">
    <subcellularLocation>
        <location evidence="1">Cell membrane</location>
        <topology evidence="1">Multi-pass membrane protein</topology>
    </subcellularLocation>
</comment>
<dbReference type="RefSeq" id="WP_092455148.1">
    <property type="nucleotide sequence ID" value="NZ_FOJI01000011.1"/>
</dbReference>
<evidence type="ECO:0000259" key="7">
    <source>
        <dbReference type="Pfam" id="PF13396"/>
    </source>
</evidence>
<evidence type="ECO:0000313" key="8">
    <source>
        <dbReference type="EMBL" id="SEW34667.1"/>
    </source>
</evidence>
<proteinExistence type="predicted"/>
<evidence type="ECO:0000256" key="3">
    <source>
        <dbReference type="ARBA" id="ARBA00022692"/>
    </source>
</evidence>
<dbReference type="Pfam" id="PF13396">
    <property type="entry name" value="PLDc_N"/>
    <property type="match status" value="1"/>
</dbReference>
<sequence>MNTAQIIELLPFLIPLVVVELSLAIIALVHVLRHPNYKFGNKIMWVVIVLIVQFIGPVIYFTLGRGDE</sequence>
<feature type="transmembrane region" description="Helical" evidence="6">
    <location>
        <begin position="43"/>
        <end position="63"/>
    </location>
</feature>
<dbReference type="Proteomes" id="UP000199701">
    <property type="component" value="Unassembled WGS sequence"/>
</dbReference>
<feature type="transmembrane region" description="Helical" evidence="6">
    <location>
        <begin position="12"/>
        <end position="31"/>
    </location>
</feature>